<dbReference type="InterPro" id="IPR036514">
    <property type="entry name" value="SGNH_hydro_sf"/>
</dbReference>
<dbReference type="PANTHER" id="PTHR31988:SF19">
    <property type="entry name" value="9-O-ACETYL-N-ACETYLNEURAMINIC ACID DEACETYLASE-RELATED"/>
    <property type="match status" value="1"/>
</dbReference>
<dbReference type="OrthoDB" id="209830at2"/>
<evidence type="ECO:0000256" key="2">
    <source>
        <dbReference type="SAM" id="Coils"/>
    </source>
</evidence>
<keyword evidence="6" id="KW-1185">Reference proteome</keyword>
<feature type="coiled-coil region" evidence="2">
    <location>
        <begin position="320"/>
        <end position="354"/>
    </location>
</feature>
<evidence type="ECO:0000256" key="3">
    <source>
        <dbReference type="SAM" id="SignalP"/>
    </source>
</evidence>
<dbReference type="PANTHER" id="PTHR31988">
    <property type="entry name" value="ESTERASE, PUTATIVE (DUF303)-RELATED"/>
    <property type="match status" value="1"/>
</dbReference>
<dbReference type="RefSeq" id="WP_105043775.1">
    <property type="nucleotide sequence ID" value="NZ_MQWA01000001.1"/>
</dbReference>
<dbReference type="SUPFAM" id="SSF52266">
    <property type="entry name" value="SGNH hydrolase"/>
    <property type="match status" value="1"/>
</dbReference>
<protein>
    <recommendedName>
        <fullName evidence="4">Sialate O-acetylesterase domain-containing protein</fullName>
    </recommendedName>
</protein>
<dbReference type="AlphaFoldDB" id="A0A2S7U3X7"/>
<comment type="caution">
    <text evidence="5">The sequence shown here is derived from an EMBL/GenBank/DDBJ whole genome shotgun (WGS) entry which is preliminary data.</text>
</comment>
<feature type="chain" id="PRO_5015621792" description="Sialate O-acetylesterase domain-containing protein" evidence="3">
    <location>
        <begin position="26"/>
        <end position="404"/>
    </location>
</feature>
<gene>
    <name evidence="5" type="ORF">BSZ32_12785</name>
</gene>
<evidence type="ECO:0000259" key="4">
    <source>
        <dbReference type="Pfam" id="PF03629"/>
    </source>
</evidence>
<dbReference type="InterPro" id="IPR005181">
    <property type="entry name" value="SASA"/>
</dbReference>
<evidence type="ECO:0000313" key="6">
    <source>
        <dbReference type="Proteomes" id="UP000239907"/>
    </source>
</evidence>
<dbReference type="EMBL" id="MQWA01000001">
    <property type="protein sequence ID" value="PQJ29280.1"/>
    <property type="molecule type" value="Genomic_DNA"/>
</dbReference>
<dbReference type="InterPro" id="IPR052940">
    <property type="entry name" value="Carb_Esterase_6"/>
</dbReference>
<feature type="domain" description="Sialate O-acetylesterase" evidence="4">
    <location>
        <begin position="28"/>
        <end position="278"/>
    </location>
</feature>
<feature type="signal peptide" evidence="3">
    <location>
        <begin position="1"/>
        <end position="25"/>
    </location>
</feature>
<keyword evidence="1" id="KW-0378">Hydrolase</keyword>
<proteinExistence type="predicted"/>
<sequence length="404" mass="44815">MKPLRINLTILLSMLAVAFTTPLQAKPLKVFILCGQSNMEGHAQTKTFPAIAKDPKTADMYKEMVDADGKPVVCGDVWIAYSYGDFSGNPVGKRSGKLTAGFGSQHHIGTGKIGPEFTFGIYIHKILNEPVLLIKDAWGGKSLMVDFRPPSAGEIPDEKVREKAKGKTGRYYKLLIEHVKKVLADPKKVYPDYNAKEGFELAGFAWFQGFNDMVGPYPRVDAAKGKKSPKDFSEYSRLLSCFIRDVRKDLSVANLPFVIGVMGVGGETAGENTDAFRKSMAAPAETDEFKGNIANVFTAKYWPTELDAVLAKSKPLKSELSSKKKELKKQELNRDDLRKQEAKLTELMRRELEKVLTDDELFLLDNGISNQGFHYYGSAKCLGQIGKAFAETLIDLKKNGRKNP</sequence>
<evidence type="ECO:0000313" key="5">
    <source>
        <dbReference type="EMBL" id="PQJ29280.1"/>
    </source>
</evidence>
<keyword evidence="3" id="KW-0732">Signal</keyword>
<organism evidence="5 6">
    <name type="scientific">Rubritalea profundi</name>
    <dbReference type="NCBI Taxonomy" id="1658618"/>
    <lineage>
        <taxon>Bacteria</taxon>
        <taxon>Pseudomonadati</taxon>
        <taxon>Verrucomicrobiota</taxon>
        <taxon>Verrucomicrobiia</taxon>
        <taxon>Verrucomicrobiales</taxon>
        <taxon>Rubritaleaceae</taxon>
        <taxon>Rubritalea</taxon>
    </lineage>
</organism>
<name>A0A2S7U3X7_9BACT</name>
<dbReference type="Gene3D" id="3.40.50.1110">
    <property type="entry name" value="SGNH hydrolase"/>
    <property type="match status" value="1"/>
</dbReference>
<accession>A0A2S7U3X7</accession>
<dbReference type="Proteomes" id="UP000239907">
    <property type="component" value="Unassembled WGS sequence"/>
</dbReference>
<evidence type="ECO:0000256" key="1">
    <source>
        <dbReference type="ARBA" id="ARBA00022801"/>
    </source>
</evidence>
<reference evidence="5 6" key="1">
    <citation type="submission" date="2016-12" db="EMBL/GenBank/DDBJ databases">
        <title>Study of bacterial adaptation to deep sea.</title>
        <authorList>
            <person name="Song J."/>
            <person name="Yoshizawa S."/>
            <person name="Kogure K."/>
        </authorList>
    </citation>
    <scope>NUCLEOTIDE SEQUENCE [LARGE SCALE GENOMIC DNA]</scope>
    <source>
        <strain evidence="5 6">SAORIC-165</strain>
    </source>
</reference>
<dbReference type="Pfam" id="PF03629">
    <property type="entry name" value="SASA"/>
    <property type="match status" value="1"/>
</dbReference>
<keyword evidence="2" id="KW-0175">Coiled coil</keyword>
<dbReference type="GO" id="GO:0016788">
    <property type="term" value="F:hydrolase activity, acting on ester bonds"/>
    <property type="evidence" value="ECO:0007669"/>
    <property type="project" value="UniProtKB-ARBA"/>
</dbReference>